<keyword evidence="5" id="KW-1185">Reference proteome</keyword>
<dbReference type="InterPro" id="IPR019770">
    <property type="entry name" value="TIF_eIF_4E_CS"/>
</dbReference>
<dbReference type="OrthoDB" id="590761at2759"/>
<dbReference type="Proteomes" id="UP000053676">
    <property type="component" value="Unassembled WGS sequence"/>
</dbReference>
<dbReference type="SUPFAM" id="SSF55418">
    <property type="entry name" value="eIF4e-like"/>
    <property type="match status" value="1"/>
</dbReference>
<dbReference type="PANTHER" id="PTHR11960:SF69">
    <property type="entry name" value="EUKARYOTIC TRANSLATION INITIATION FACTOR 4E-3"/>
    <property type="match status" value="1"/>
</dbReference>
<keyword evidence="2" id="KW-0648">Protein biosynthesis</keyword>
<dbReference type="GO" id="GO:0003743">
    <property type="term" value="F:translation initiation factor activity"/>
    <property type="evidence" value="ECO:0007669"/>
    <property type="project" value="UniProtKB-KW"/>
</dbReference>
<keyword evidence="2 4" id="KW-0396">Initiation factor</keyword>
<reference evidence="5" key="1">
    <citation type="journal article" date="2014" name="Nat. Genet.">
        <title>Genome of the human hookworm Necator americanus.</title>
        <authorList>
            <person name="Tang Y.T."/>
            <person name="Gao X."/>
            <person name="Rosa B.A."/>
            <person name="Abubucker S."/>
            <person name="Hallsworth-Pepin K."/>
            <person name="Martin J."/>
            <person name="Tyagi R."/>
            <person name="Heizer E."/>
            <person name="Zhang X."/>
            <person name="Bhonagiri-Palsikar V."/>
            <person name="Minx P."/>
            <person name="Warren W.C."/>
            <person name="Wang Q."/>
            <person name="Zhan B."/>
            <person name="Hotez P.J."/>
            <person name="Sternberg P.W."/>
            <person name="Dougall A."/>
            <person name="Gaze S.T."/>
            <person name="Mulvenna J."/>
            <person name="Sotillo J."/>
            <person name="Ranganathan S."/>
            <person name="Rabelo E.M."/>
            <person name="Wilson R.K."/>
            <person name="Felgner P.L."/>
            <person name="Bethony J."/>
            <person name="Hawdon J.M."/>
            <person name="Gasser R.B."/>
            <person name="Loukas A."/>
            <person name="Mitreva M."/>
        </authorList>
    </citation>
    <scope>NUCLEOTIDE SEQUENCE [LARGE SCALE GENOMIC DNA]</scope>
</reference>
<gene>
    <name evidence="4" type="ORF">NECAME_13343</name>
</gene>
<dbReference type="Pfam" id="PF01652">
    <property type="entry name" value="IF4E"/>
    <property type="match status" value="1"/>
</dbReference>
<dbReference type="Gene3D" id="3.30.760.10">
    <property type="entry name" value="RNA Cap, Translation Initiation Factor Eif4e"/>
    <property type="match status" value="1"/>
</dbReference>
<organism evidence="4 5">
    <name type="scientific">Necator americanus</name>
    <name type="common">Human hookworm</name>
    <dbReference type="NCBI Taxonomy" id="51031"/>
    <lineage>
        <taxon>Eukaryota</taxon>
        <taxon>Metazoa</taxon>
        <taxon>Ecdysozoa</taxon>
        <taxon>Nematoda</taxon>
        <taxon>Chromadorea</taxon>
        <taxon>Rhabditida</taxon>
        <taxon>Rhabditina</taxon>
        <taxon>Rhabditomorpha</taxon>
        <taxon>Strongyloidea</taxon>
        <taxon>Ancylostomatidae</taxon>
        <taxon>Bunostominae</taxon>
        <taxon>Necator</taxon>
    </lineage>
</organism>
<evidence type="ECO:0000313" key="5">
    <source>
        <dbReference type="Proteomes" id="UP000053676"/>
    </source>
</evidence>
<dbReference type="STRING" id="51031.W2SVX8"/>
<name>W2SVX8_NECAM</name>
<dbReference type="EMBL" id="KI660404">
    <property type="protein sequence ID" value="ETN73899.1"/>
    <property type="molecule type" value="Genomic_DNA"/>
</dbReference>
<dbReference type="OMA" id="QTEFKMM"/>
<feature type="region of interest" description="Disordered" evidence="3">
    <location>
        <begin position="1"/>
        <end position="29"/>
    </location>
</feature>
<feature type="compositionally biased region" description="Low complexity" evidence="3">
    <location>
        <begin position="20"/>
        <end position="29"/>
    </location>
</feature>
<evidence type="ECO:0000313" key="4">
    <source>
        <dbReference type="EMBL" id="ETN73899.1"/>
    </source>
</evidence>
<sequence length="248" mass="28563">MATEDSAVDGKENEHEEQQEQQQEPQQAEEYVFQHKGAGDSIVGLPQELLLRHPLQSRWALWYLKADRNKEWEDCLKVVSQMVSLFDTVEDFWALYNHIQTASGLNWGSDYYLFKEGIKPMWEDDSNVKGGRWLVVVDKQRRAQLLDHYWLELLMAIIGEQFEDLGEYICGAVVNVRQKGDKVSLWTRDATRDDVNTRIGLVLKAKLDIPDSEPLRYEVHKDSSVRTSSMVKPRIMIPNKEGAAAAAR</sequence>
<proteinExistence type="inferred from homology"/>
<dbReference type="PANTHER" id="PTHR11960">
    <property type="entry name" value="EUKARYOTIC TRANSLATION INITIATION FACTOR 4E RELATED"/>
    <property type="match status" value="1"/>
</dbReference>
<dbReference type="InterPro" id="IPR023398">
    <property type="entry name" value="TIF_eIF4e-like"/>
</dbReference>
<keyword evidence="2" id="KW-0694">RNA-binding</keyword>
<dbReference type="KEGG" id="nai:NECAME_13343"/>
<dbReference type="PROSITE" id="PS00813">
    <property type="entry name" value="IF4E"/>
    <property type="match status" value="1"/>
</dbReference>
<evidence type="ECO:0000256" key="3">
    <source>
        <dbReference type="SAM" id="MobiDB-lite"/>
    </source>
</evidence>
<comment type="similarity">
    <text evidence="2">Belongs to the eukaryotic initiation factor 4E family.</text>
</comment>
<protein>
    <recommendedName>
        <fullName evidence="1">eIF-4F 25 kDa subunit</fullName>
    </recommendedName>
</protein>
<dbReference type="GO" id="GO:0016281">
    <property type="term" value="C:eukaryotic translation initiation factor 4F complex"/>
    <property type="evidence" value="ECO:0007669"/>
    <property type="project" value="TreeGrafter"/>
</dbReference>
<accession>W2SVX8</accession>
<feature type="compositionally biased region" description="Basic and acidic residues" evidence="3">
    <location>
        <begin position="8"/>
        <end position="18"/>
    </location>
</feature>
<evidence type="ECO:0000256" key="2">
    <source>
        <dbReference type="RuleBase" id="RU004374"/>
    </source>
</evidence>
<dbReference type="GO" id="GO:0000340">
    <property type="term" value="F:RNA 7-methylguanosine cap binding"/>
    <property type="evidence" value="ECO:0007669"/>
    <property type="project" value="TreeGrafter"/>
</dbReference>
<evidence type="ECO:0000256" key="1">
    <source>
        <dbReference type="ARBA" id="ARBA00032656"/>
    </source>
</evidence>
<dbReference type="AlphaFoldDB" id="W2SVX8"/>
<dbReference type="InterPro" id="IPR001040">
    <property type="entry name" value="TIF_eIF_4E"/>
</dbReference>